<evidence type="ECO:0008006" key="3">
    <source>
        <dbReference type="Google" id="ProtNLM"/>
    </source>
</evidence>
<dbReference type="EMBL" id="FRFE01000007">
    <property type="protein sequence ID" value="SHO47195.1"/>
    <property type="molecule type" value="Genomic_DNA"/>
</dbReference>
<protein>
    <recommendedName>
        <fullName evidence="3">Dienelactone hydrolase</fullName>
    </recommendedName>
</protein>
<accession>A0A1M7Y4S9</accession>
<name>A0A1M7Y4S9_9BACT</name>
<dbReference type="RefSeq" id="WP_073613098.1">
    <property type="nucleotide sequence ID" value="NZ_FRFE01000007.1"/>
</dbReference>
<proteinExistence type="predicted"/>
<dbReference type="OrthoDB" id="115291at2"/>
<dbReference type="Proteomes" id="UP000184603">
    <property type="component" value="Unassembled WGS sequence"/>
</dbReference>
<sequence length="186" mass="21520">MHLLAATDIFGNTTCIHKLLTSLSEKYSSIEIIDPYDGKEIDFRNESDAYEYFQKNIGLTGYIEKIFQHLQANRTYCEQHLLGFSVGGSAIWAVSAMLDFERNTKGICFYSSQIRNLLHIQPRIPIDLYLPKMEPHFNIDEVMEALATTPLVNYFKTPYLHGFMNQKSVNFNRDGYSQYLEILRNA</sequence>
<dbReference type="AlphaFoldDB" id="A0A1M7Y4S9"/>
<gene>
    <name evidence="1" type="ORF">SAMN02745220_01778</name>
</gene>
<evidence type="ECO:0000313" key="1">
    <source>
        <dbReference type="EMBL" id="SHO47195.1"/>
    </source>
</evidence>
<dbReference type="STRING" id="1121416.SAMN02745220_01778"/>
<keyword evidence="2" id="KW-1185">Reference proteome</keyword>
<organism evidence="1 2">
    <name type="scientific">Desulfopila aestuarii DSM 18488</name>
    <dbReference type="NCBI Taxonomy" id="1121416"/>
    <lineage>
        <taxon>Bacteria</taxon>
        <taxon>Pseudomonadati</taxon>
        <taxon>Thermodesulfobacteriota</taxon>
        <taxon>Desulfobulbia</taxon>
        <taxon>Desulfobulbales</taxon>
        <taxon>Desulfocapsaceae</taxon>
        <taxon>Desulfopila</taxon>
    </lineage>
</organism>
<evidence type="ECO:0000313" key="2">
    <source>
        <dbReference type="Proteomes" id="UP000184603"/>
    </source>
</evidence>
<reference evidence="1 2" key="1">
    <citation type="submission" date="2016-12" db="EMBL/GenBank/DDBJ databases">
        <authorList>
            <person name="Song W.-J."/>
            <person name="Kurnit D.M."/>
        </authorList>
    </citation>
    <scope>NUCLEOTIDE SEQUENCE [LARGE SCALE GENOMIC DNA]</scope>
    <source>
        <strain evidence="1 2">DSM 18488</strain>
    </source>
</reference>